<evidence type="ECO:0000256" key="9">
    <source>
        <dbReference type="ARBA" id="ARBA00064003"/>
    </source>
</evidence>
<dbReference type="PANTHER" id="PTHR45339">
    <property type="entry name" value="HYBRID SIGNAL TRANSDUCTION HISTIDINE KINASE J"/>
    <property type="match status" value="1"/>
</dbReference>
<name>A0A1M7YF86_9BACT</name>
<evidence type="ECO:0000259" key="18">
    <source>
        <dbReference type="PROSITE" id="PS50894"/>
    </source>
</evidence>
<dbReference type="InterPro" id="IPR036890">
    <property type="entry name" value="HATPase_C_sf"/>
</dbReference>
<feature type="domain" description="Response regulatory" evidence="17">
    <location>
        <begin position="785"/>
        <end position="901"/>
    </location>
</feature>
<dbReference type="CDD" id="cd16922">
    <property type="entry name" value="HATPase_EvgS-ArcB-TorS-like"/>
    <property type="match status" value="1"/>
</dbReference>
<keyword evidence="13" id="KW-0175">Coiled coil</keyword>
<dbReference type="FunFam" id="3.30.565.10:FF:000010">
    <property type="entry name" value="Sensor histidine kinase RcsC"/>
    <property type="match status" value="1"/>
</dbReference>
<evidence type="ECO:0000259" key="17">
    <source>
        <dbReference type="PROSITE" id="PS50110"/>
    </source>
</evidence>
<dbReference type="Gene3D" id="3.40.190.10">
    <property type="entry name" value="Periplasmic binding protein-like II"/>
    <property type="match status" value="2"/>
</dbReference>
<dbReference type="SUPFAM" id="SSF47384">
    <property type="entry name" value="Homodimeric domain of signal transducing histidine kinase"/>
    <property type="match status" value="1"/>
</dbReference>
<dbReference type="InterPro" id="IPR005467">
    <property type="entry name" value="His_kinase_dom"/>
</dbReference>
<evidence type="ECO:0000256" key="6">
    <source>
        <dbReference type="ARBA" id="ARBA00022777"/>
    </source>
</evidence>
<dbReference type="CDD" id="cd00088">
    <property type="entry name" value="HPT"/>
    <property type="match status" value="1"/>
</dbReference>
<evidence type="ECO:0000256" key="8">
    <source>
        <dbReference type="ARBA" id="ARBA00023012"/>
    </source>
</evidence>
<feature type="transmembrane region" description="Helical" evidence="14">
    <location>
        <begin position="321"/>
        <end position="343"/>
    </location>
</feature>
<comment type="subunit">
    <text evidence="9">At low DSF concentrations, interacts with RpfF.</text>
</comment>
<evidence type="ECO:0000256" key="13">
    <source>
        <dbReference type="SAM" id="Coils"/>
    </source>
</evidence>
<feature type="modified residue" description="4-aspartylphosphate" evidence="12">
    <location>
        <position position="834"/>
    </location>
</feature>
<dbReference type="EMBL" id="FRFE01000024">
    <property type="protein sequence ID" value="SHO51304.1"/>
    <property type="molecule type" value="Genomic_DNA"/>
</dbReference>
<dbReference type="Gene3D" id="3.30.565.10">
    <property type="entry name" value="Histidine kinase-like ATPase, C-terminal domain"/>
    <property type="match status" value="1"/>
</dbReference>
<dbReference type="PRINTS" id="PR00344">
    <property type="entry name" value="BCTRLSENSOR"/>
</dbReference>
<dbReference type="InterPro" id="IPR036097">
    <property type="entry name" value="HisK_dim/P_sf"/>
</dbReference>
<feature type="coiled-coil region" evidence="13">
    <location>
        <begin position="356"/>
        <end position="390"/>
    </location>
</feature>
<dbReference type="EC" id="2.7.13.3" evidence="2"/>
<dbReference type="CDD" id="cd00082">
    <property type="entry name" value="HisKA"/>
    <property type="match status" value="1"/>
</dbReference>
<keyword evidence="14" id="KW-0812">Transmembrane</keyword>
<organism evidence="19 20">
    <name type="scientific">Desulfopila aestuarii DSM 18488</name>
    <dbReference type="NCBI Taxonomy" id="1121416"/>
    <lineage>
        <taxon>Bacteria</taxon>
        <taxon>Pseudomonadati</taxon>
        <taxon>Thermodesulfobacteriota</taxon>
        <taxon>Desulfobulbia</taxon>
        <taxon>Desulfobulbales</taxon>
        <taxon>Desulfocapsaceae</taxon>
        <taxon>Desulfopila</taxon>
    </lineage>
</organism>
<keyword evidence="14" id="KW-1133">Transmembrane helix</keyword>
<keyword evidence="4" id="KW-0808">Transferase</keyword>
<dbReference type="GO" id="GO:0005886">
    <property type="term" value="C:plasma membrane"/>
    <property type="evidence" value="ECO:0007669"/>
    <property type="project" value="UniProtKB-SubCell"/>
</dbReference>
<keyword evidence="15" id="KW-0732">Signal</keyword>
<accession>A0A1M7YF86</accession>
<dbReference type="SMART" id="SM00387">
    <property type="entry name" value="HATPase_c"/>
    <property type="match status" value="1"/>
</dbReference>
<dbReference type="SUPFAM" id="SSF52172">
    <property type="entry name" value="CheY-like"/>
    <property type="match status" value="2"/>
</dbReference>
<keyword evidence="7" id="KW-0067">ATP-binding</keyword>
<dbReference type="STRING" id="1121416.SAMN02745220_03945"/>
<reference evidence="19 20" key="1">
    <citation type="submission" date="2016-12" db="EMBL/GenBank/DDBJ databases">
        <authorList>
            <person name="Song W.-J."/>
            <person name="Kurnit D.M."/>
        </authorList>
    </citation>
    <scope>NUCLEOTIDE SEQUENCE [LARGE SCALE GENOMIC DNA]</scope>
    <source>
        <strain evidence="19 20">DSM 18488</strain>
    </source>
</reference>
<protein>
    <recommendedName>
        <fullName evidence="10">Sensory/regulatory protein RpfC</fullName>
        <ecNumber evidence="2">2.7.13.3</ecNumber>
    </recommendedName>
</protein>
<evidence type="ECO:0000256" key="1">
    <source>
        <dbReference type="ARBA" id="ARBA00000085"/>
    </source>
</evidence>
<evidence type="ECO:0000313" key="19">
    <source>
        <dbReference type="EMBL" id="SHO51304.1"/>
    </source>
</evidence>
<dbReference type="SMART" id="SM00073">
    <property type="entry name" value="HPT"/>
    <property type="match status" value="1"/>
</dbReference>
<dbReference type="Pfam" id="PF12974">
    <property type="entry name" value="Phosphonate-bd"/>
    <property type="match status" value="1"/>
</dbReference>
<dbReference type="InterPro" id="IPR004358">
    <property type="entry name" value="Sig_transdc_His_kin-like_C"/>
</dbReference>
<dbReference type="Pfam" id="PF01627">
    <property type="entry name" value="Hpt"/>
    <property type="match status" value="1"/>
</dbReference>
<evidence type="ECO:0000256" key="2">
    <source>
        <dbReference type="ARBA" id="ARBA00012438"/>
    </source>
</evidence>
<keyword evidence="14" id="KW-0472">Membrane</keyword>
<dbReference type="InterPro" id="IPR001789">
    <property type="entry name" value="Sig_transdc_resp-reg_receiver"/>
</dbReference>
<dbReference type="CDD" id="cd17546">
    <property type="entry name" value="REC_hyHK_CKI1_RcsC-like"/>
    <property type="match status" value="2"/>
</dbReference>
<dbReference type="InterPro" id="IPR036641">
    <property type="entry name" value="HPT_dom_sf"/>
</dbReference>
<feature type="modified residue" description="Phosphohistidine" evidence="11">
    <location>
        <position position="1005"/>
    </location>
</feature>
<evidence type="ECO:0000256" key="10">
    <source>
        <dbReference type="ARBA" id="ARBA00068150"/>
    </source>
</evidence>
<dbReference type="Pfam" id="PF00512">
    <property type="entry name" value="HisKA"/>
    <property type="match status" value="1"/>
</dbReference>
<feature type="domain" description="Response regulatory" evidence="17">
    <location>
        <begin position="636"/>
        <end position="756"/>
    </location>
</feature>
<dbReference type="InterPro" id="IPR011006">
    <property type="entry name" value="CheY-like_superfamily"/>
</dbReference>
<keyword evidence="3 12" id="KW-0597">Phosphoprotein</keyword>
<dbReference type="Gene3D" id="1.10.287.130">
    <property type="match status" value="1"/>
</dbReference>
<evidence type="ECO:0000256" key="12">
    <source>
        <dbReference type="PROSITE-ProRule" id="PRU00169"/>
    </source>
</evidence>
<dbReference type="SUPFAM" id="SSF53850">
    <property type="entry name" value="Periplasmic binding protein-like II"/>
    <property type="match status" value="1"/>
</dbReference>
<dbReference type="SMART" id="SM00448">
    <property type="entry name" value="REC"/>
    <property type="match status" value="2"/>
</dbReference>
<dbReference type="InterPro" id="IPR008207">
    <property type="entry name" value="Sig_transdc_His_kin_Hpt_dom"/>
</dbReference>
<comment type="catalytic activity">
    <reaction evidence="1">
        <text>ATP + protein L-histidine = ADP + protein N-phospho-L-histidine.</text>
        <dbReference type="EC" id="2.7.13.3"/>
    </reaction>
</comment>
<sequence length="1150" mass="127865">MKNTCHRTLPSFLVLLASFLAVMVPSLLPATETPVKIGVLATRGEAQCLKNWAPTADYLSQNIPGFAFTVVPLPHDHVTSSVREGAVDFILTNSALYVELEQLYGASRIATMKELRLGRSYSQYGSVIFTRANRMDIRTLADFKGRSFMGVDEASLGGWQMAWREFQERGIDPRHDFASLTFGTTHDEVVYAVRDGLVDGGTVRTNTLELLAAEGKIALADFFILPQLTPSDQPSPYFVTTREYPDWPMAKVTKTPDELAEKVAVALLQMTHDSPAARAAECAGWTIPHNYQPVRELMIELRIGPYRELGRVTMGDLIRTYGPWLVVAFIFFCTHTAFTFLVVKLNRRLRAVHISLRQEIELHKKLDKELEQAKEQAEAATLAKSQFLANMSHEIRTPMNGIIAATDLALAEPVSHEVEHYLQIVQNSSFTLLGIINDILDFSKIEAGQLELRERLFRLDEMFDQVMDVFVNQTAEKGIELLVDVDADTPRLLLGDSQRLQQILTNLIGNAIKFTNTGGVILVSVHDATRDGEHLEKDQVILSFSVKDTGTGISPDYLPSLFEPFSQGDSSSTRKYEGTGLGLSICRRFVTMMHGTIGVESVLGEGSTFTFTVRLVKAGDTPVRALDIPADISGLNVLVVDDCRDSRTIMARMLTSLDFKVETVSSGAEAIERLTAGQASRNTVDLVLMDWKMEGMNGIETSRKIRKKLNLSIPIIMMTAFAREVRRSEAEEAGTNGFLTKPIFQSTLFDAIMDAFGREGTRKTGEKVDFTTRASIYKKHLRGCRILVAEDNHTNQQVARAILEGAGIHVTIVINGEEAVEKVTTEQFDGVLMDVQMPKMNGYAATRAIRALPGCKKLPIIAMTAHAMKGDEERCLEAGMDGYVAKPINQDRLFYTLWHHLRSRKRLHTETKPKIEMVSDLSTIPDTPSYGPEPVPNLNGRPAGSITPPKIPGIDIEQVLQTTGIDWPTFREIMVGFYHDNRDTVRLLQLAQNDHNLESIQAFAHSLKGSSGNIGASDLQQAAKALENGCTGNISPEMILDLCQRVQKELERLLSFLEPLTTHDNHTIGQEKPQVALDPTPLLAALTEAIDRADPEEIREKTEILQNAFGGGDVLPRQLLDELVRQLNRYDYEEAALTIDLIRARKEEHV</sequence>
<evidence type="ECO:0000256" key="7">
    <source>
        <dbReference type="ARBA" id="ARBA00022840"/>
    </source>
</evidence>
<dbReference type="Proteomes" id="UP000184603">
    <property type="component" value="Unassembled WGS sequence"/>
</dbReference>
<gene>
    <name evidence="19" type="ORF">SAMN02745220_03945</name>
</gene>
<evidence type="ECO:0000256" key="3">
    <source>
        <dbReference type="ARBA" id="ARBA00022553"/>
    </source>
</evidence>
<dbReference type="InterPro" id="IPR003661">
    <property type="entry name" value="HisK_dim/P_dom"/>
</dbReference>
<dbReference type="PROSITE" id="PS50110">
    <property type="entry name" value="RESPONSE_REGULATORY"/>
    <property type="match status" value="2"/>
</dbReference>
<feature type="signal peptide" evidence="15">
    <location>
        <begin position="1"/>
        <end position="30"/>
    </location>
</feature>
<evidence type="ECO:0000256" key="4">
    <source>
        <dbReference type="ARBA" id="ARBA00022679"/>
    </source>
</evidence>
<dbReference type="SMART" id="SM00388">
    <property type="entry name" value="HisKA"/>
    <property type="match status" value="1"/>
</dbReference>
<dbReference type="PANTHER" id="PTHR45339:SF5">
    <property type="entry name" value="HISTIDINE KINASE"/>
    <property type="match status" value="1"/>
</dbReference>
<evidence type="ECO:0000256" key="15">
    <source>
        <dbReference type="SAM" id="SignalP"/>
    </source>
</evidence>
<dbReference type="GO" id="GO:0000155">
    <property type="term" value="F:phosphorelay sensor kinase activity"/>
    <property type="evidence" value="ECO:0007669"/>
    <property type="project" value="InterPro"/>
</dbReference>
<feature type="domain" description="Histidine kinase" evidence="16">
    <location>
        <begin position="390"/>
        <end position="617"/>
    </location>
</feature>
<keyword evidence="20" id="KW-1185">Reference proteome</keyword>
<feature type="chain" id="PRO_5012748831" description="Sensory/regulatory protein RpfC" evidence="15">
    <location>
        <begin position="31"/>
        <end position="1150"/>
    </location>
</feature>
<keyword evidence="6 19" id="KW-0418">Kinase</keyword>
<evidence type="ECO:0000256" key="11">
    <source>
        <dbReference type="PROSITE-ProRule" id="PRU00110"/>
    </source>
</evidence>
<keyword evidence="8" id="KW-0902">Two-component regulatory system</keyword>
<dbReference type="Pfam" id="PF00072">
    <property type="entry name" value="Response_reg"/>
    <property type="match status" value="2"/>
</dbReference>
<dbReference type="PROSITE" id="PS50109">
    <property type="entry name" value="HIS_KIN"/>
    <property type="match status" value="1"/>
</dbReference>
<evidence type="ECO:0000256" key="14">
    <source>
        <dbReference type="SAM" id="Phobius"/>
    </source>
</evidence>
<dbReference type="SUPFAM" id="SSF55874">
    <property type="entry name" value="ATPase domain of HSP90 chaperone/DNA topoisomerase II/histidine kinase"/>
    <property type="match status" value="1"/>
</dbReference>
<keyword evidence="5" id="KW-0547">Nucleotide-binding</keyword>
<evidence type="ECO:0000256" key="5">
    <source>
        <dbReference type="ARBA" id="ARBA00022741"/>
    </source>
</evidence>
<feature type="modified residue" description="4-aspartylphosphate" evidence="12">
    <location>
        <position position="690"/>
    </location>
</feature>
<dbReference type="Gene3D" id="3.40.50.2300">
    <property type="match status" value="2"/>
</dbReference>
<dbReference type="AlphaFoldDB" id="A0A1M7YF86"/>
<dbReference type="RefSeq" id="WP_073615378.1">
    <property type="nucleotide sequence ID" value="NZ_FRFE01000024.1"/>
</dbReference>
<dbReference type="GO" id="GO:0005524">
    <property type="term" value="F:ATP binding"/>
    <property type="evidence" value="ECO:0007669"/>
    <property type="project" value="UniProtKB-KW"/>
</dbReference>
<dbReference type="OrthoDB" id="5468627at2"/>
<dbReference type="PROSITE" id="PS50894">
    <property type="entry name" value="HPT"/>
    <property type="match status" value="1"/>
</dbReference>
<dbReference type="Gene3D" id="1.20.120.160">
    <property type="entry name" value="HPT domain"/>
    <property type="match status" value="1"/>
</dbReference>
<dbReference type="InterPro" id="IPR003594">
    <property type="entry name" value="HATPase_dom"/>
</dbReference>
<evidence type="ECO:0000259" key="16">
    <source>
        <dbReference type="PROSITE" id="PS50109"/>
    </source>
</evidence>
<feature type="domain" description="HPt" evidence="18">
    <location>
        <begin position="966"/>
        <end position="1060"/>
    </location>
</feature>
<dbReference type="SUPFAM" id="SSF47226">
    <property type="entry name" value="Histidine-containing phosphotransfer domain, HPT domain"/>
    <property type="match status" value="1"/>
</dbReference>
<proteinExistence type="predicted"/>
<dbReference type="Pfam" id="PF02518">
    <property type="entry name" value="HATPase_c"/>
    <property type="match status" value="1"/>
</dbReference>
<evidence type="ECO:0000313" key="20">
    <source>
        <dbReference type="Proteomes" id="UP000184603"/>
    </source>
</evidence>
<dbReference type="FunFam" id="1.10.287.130:FF:000002">
    <property type="entry name" value="Two-component osmosensing histidine kinase"/>
    <property type="match status" value="1"/>
</dbReference>